<dbReference type="OrthoDB" id="9812943at2"/>
<keyword evidence="4 5" id="KW-0173">Coenzyme A biosynthesis</keyword>
<evidence type="ECO:0000256" key="4">
    <source>
        <dbReference type="ARBA" id="ARBA00022993"/>
    </source>
</evidence>
<keyword evidence="2 5" id="KW-0547">Nucleotide-binding</keyword>
<evidence type="ECO:0000313" key="8">
    <source>
        <dbReference type="Proteomes" id="UP000295443"/>
    </source>
</evidence>
<dbReference type="UniPathway" id="UPA00241">
    <property type="reaction ID" value="UER00356"/>
</dbReference>
<sequence length="206" mass="21638">MTRLRPYCVGLTGGIGSGKSLVARMFGERGAGIVDTDVIARTITAPGGAAIASLRAAFGPDFIAQDGGLDRARMRALVFADPAARHRLEGLLHPMIRARAAAELVDLGRFPYVVLVVPLLVETAAYGELYDRVLVVDCEPGQQLARVVQRDGLAEATVRAVMAAQAGREARLAAADDVIDNRGAAASLATQVDVLHRAYAAAAGRH</sequence>
<dbReference type="GO" id="GO:0005737">
    <property type="term" value="C:cytoplasm"/>
    <property type="evidence" value="ECO:0007669"/>
    <property type="project" value="UniProtKB-SubCell"/>
</dbReference>
<evidence type="ECO:0000256" key="3">
    <source>
        <dbReference type="ARBA" id="ARBA00022840"/>
    </source>
</evidence>
<dbReference type="GO" id="GO:0015937">
    <property type="term" value="P:coenzyme A biosynthetic process"/>
    <property type="evidence" value="ECO:0007669"/>
    <property type="project" value="UniProtKB-UniRule"/>
</dbReference>
<dbReference type="PANTHER" id="PTHR10695">
    <property type="entry name" value="DEPHOSPHO-COA KINASE-RELATED"/>
    <property type="match status" value="1"/>
</dbReference>
<name>A0A4V2NW77_9PROT</name>
<dbReference type="Proteomes" id="UP000295443">
    <property type="component" value="Unassembled WGS sequence"/>
</dbReference>
<dbReference type="Pfam" id="PF01121">
    <property type="entry name" value="CoaE"/>
    <property type="match status" value="1"/>
</dbReference>
<dbReference type="NCBIfam" id="TIGR00152">
    <property type="entry name" value="dephospho-CoA kinase"/>
    <property type="match status" value="1"/>
</dbReference>
<comment type="similarity">
    <text evidence="1 5">Belongs to the CoaE family.</text>
</comment>
<comment type="catalytic activity">
    <reaction evidence="5">
        <text>3'-dephospho-CoA + ATP = ADP + CoA + H(+)</text>
        <dbReference type="Rhea" id="RHEA:18245"/>
        <dbReference type="ChEBI" id="CHEBI:15378"/>
        <dbReference type="ChEBI" id="CHEBI:30616"/>
        <dbReference type="ChEBI" id="CHEBI:57287"/>
        <dbReference type="ChEBI" id="CHEBI:57328"/>
        <dbReference type="ChEBI" id="CHEBI:456216"/>
        <dbReference type="EC" id="2.7.1.24"/>
    </reaction>
</comment>
<keyword evidence="3 5" id="KW-0067">ATP-binding</keyword>
<accession>A0A4V2NW77</accession>
<dbReference type="PROSITE" id="PS51219">
    <property type="entry name" value="DPCK"/>
    <property type="match status" value="1"/>
</dbReference>
<keyword evidence="5 7" id="KW-0418">Kinase</keyword>
<dbReference type="GO" id="GO:0004140">
    <property type="term" value="F:dephospho-CoA kinase activity"/>
    <property type="evidence" value="ECO:0007669"/>
    <property type="project" value="UniProtKB-UniRule"/>
</dbReference>
<keyword evidence="8" id="KW-1185">Reference proteome</keyword>
<dbReference type="EMBL" id="SJZB01000018">
    <property type="protein sequence ID" value="TCJ16332.1"/>
    <property type="molecule type" value="Genomic_DNA"/>
</dbReference>
<dbReference type="SUPFAM" id="SSF52540">
    <property type="entry name" value="P-loop containing nucleoside triphosphate hydrolases"/>
    <property type="match status" value="1"/>
</dbReference>
<comment type="subcellular location">
    <subcellularLocation>
        <location evidence="5">Cytoplasm</location>
    </subcellularLocation>
</comment>
<dbReference type="GO" id="GO:0005524">
    <property type="term" value="F:ATP binding"/>
    <property type="evidence" value="ECO:0007669"/>
    <property type="project" value="UniProtKB-UniRule"/>
</dbReference>
<organism evidence="7 8">
    <name type="scientific">Parasulfuritortus cantonensis</name>
    <dbReference type="NCBI Taxonomy" id="2528202"/>
    <lineage>
        <taxon>Bacteria</taxon>
        <taxon>Pseudomonadati</taxon>
        <taxon>Pseudomonadota</taxon>
        <taxon>Betaproteobacteria</taxon>
        <taxon>Nitrosomonadales</taxon>
        <taxon>Thiobacillaceae</taxon>
        <taxon>Parasulfuritortus</taxon>
    </lineage>
</organism>
<dbReference type="AlphaFoldDB" id="A0A4V2NW77"/>
<feature type="binding site" evidence="5">
    <location>
        <begin position="16"/>
        <end position="21"/>
    </location>
    <ligand>
        <name>ATP</name>
        <dbReference type="ChEBI" id="CHEBI:30616"/>
    </ligand>
</feature>
<dbReference type="EC" id="2.7.1.24" evidence="5 6"/>
<dbReference type="CDD" id="cd02022">
    <property type="entry name" value="DPCK"/>
    <property type="match status" value="1"/>
</dbReference>
<keyword evidence="5" id="KW-0963">Cytoplasm</keyword>
<comment type="caution">
    <text evidence="7">The sequence shown here is derived from an EMBL/GenBank/DDBJ whole genome shotgun (WGS) entry which is preliminary data.</text>
</comment>
<keyword evidence="5 7" id="KW-0808">Transferase</keyword>
<proteinExistence type="inferred from homology"/>
<evidence type="ECO:0000256" key="5">
    <source>
        <dbReference type="HAMAP-Rule" id="MF_00376"/>
    </source>
</evidence>
<evidence type="ECO:0000313" key="7">
    <source>
        <dbReference type="EMBL" id="TCJ16332.1"/>
    </source>
</evidence>
<evidence type="ECO:0000256" key="6">
    <source>
        <dbReference type="NCBIfam" id="TIGR00152"/>
    </source>
</evidence>
<comment type="pathway">
    <text evidence="5">Cofactor biosynthesis; coenzyme A biosynthesis; CoA from (R)-pantothenate: step 5/5.</text>
</comment>
<dbReference type="InterPro" id="IPR027417">
    <property type="entry name" value="P-loop_NTPase"/>
</dbReference>
<dbReference type="RefSeq" id="WP_131445260.1">
    <property type="nucleotide sequence ID" value="NZ_SJZB01000018.1"/>
</dbReference>
<dbReference type="HAMAP" id="MF_00376">
    <property type="entry name" value="Dephospho_CoA_kinase"/>
    <property type="match status" value="1"/>
</dbReference>
<dbReference type="Gene3D" id="3.40.50.300">
    <property type="entry name" value="P-loop containing nucleotide triphosphate hydrolases"/>
    <property type="match status" value="1"/>
</dbReference>
<protein>
    <recommendedName>
        <fullName evidence="5 6">Dephospho-CoA kinase</fullName>
        <ecNumber evidence="5 6">2.7.1.24</ecNumber>
    </recommendedName>
    <alternativeName>
        <fullName evidence="5">Dephosphocoenzyme A kinase</fullName>
    </alternativeName>
</protein>
<dbReference type="PANTHER" id="PTHR10695:SF46">
    <property type="entry name" value="BIFUNCTIONAL COENZYME A SYNTHASE-RELATED"/>
    <property type="match status" value="1"/>
</dbReference>
<evidence type="ECO:0000256" key="2">
    <source>
        <dbReference type="ARBA" id="ARBA00022741"/>
    </source>
</evidence>
<reference evidence="7 8" key="1">
    <citation type="submission" date="2019-03" db="EMBL/GenBank/DDBJ databases">
        <title>Genome sequence of Thiobacillaceae bacterium LSR1, a sulfur-oxidizing bacterium isolated from freshwater sediment.</title>
        <authorList>
            <person name="Li S."/>
        </authorList>
    </citation>
    <scope>NUCLEOTIDE SEQUENCE [LARGE SCALE GENOMIC DNA]</scope>
    <source>
        <strain evidence="7 8">LSR1</strain>
    </source>
</reference>
<evidence type="ECO:0000256" key="1">
    <source>
        <dbReference type="ARBA" id="ARBA00009018"/>
    </source>
</evidence>
<dbReference type="InterPro" id="IPR001977">
    <property type="entry name" value="Depp_CoAkinase"/>
</dbReference>
<gene>
    <name evidence="5" type="primary">coaE</name>
    <name evidence="7" type="ORF">EZJ19_05375</name>
</gene>
<comment type="function">
    <text evidence="5">Catalyzes the phosphorylation of the 3'-hydroxyl group of dephosphocoenzyme A to form coenzyme A.</text>
</comment>